<name>A0ABW2IBQ3_9BURK</name>
<dbReference type="NCBIfam" id="NF003768">
    <property type="entry name" value="PRK05365.1"/>
    <property type="match status" value="1"/>
</dbReference>
<organism evidence="7 8">
    <name type="scientific">Herminiimonas glaciei</name>
    <dbReference type="NCBI Taxonomy" id="523788"/>
    <lineage>
        <taxon>Bacteria</taxon>
        <taxon>Pseudomonadati</taxon>
        <taxon>Pseudomonadota</taxon>
        <taxon>Betaproteobacteria</taxon>
        <taxon>Burkholderiales</taxon>
        <taxon>Oxalobacteraceae</taxon>
        <taxon>Herminiimonas</taxon>
    </lineage>
</organism>
<comment type="caution">
    <text evidence="7">The sequence shown here is derived from an EMBL/GenBank/DDBJ whole genome shotgun (WGS) entry which is preliminary data.</text>
</comment>
<dbReference type="InterPro" id="IPR050461">
    <property type="entry name" value="Nitroreductase_HadB/RutE"/>
</dbReference>
<dbReference type="Pfam" id="PF00881">
    <property type="entry name" value="Nitroreductase"/>
    <property type="match status" value="1"/>
</dbReference>
<dbReference type="Proteomes" id="UP001596542">
    <property type="component" value="Unassembled WGS sequence"/>
</dbReference>
<evidence type="ECO:0000256" key="1">
    <source>
        <dbReference type="ARBA" id="ARBA00022630"/>
    </source>
</evidence>
<dbReference type="EC" id="1.-.-.-" evidence="5"/>
<dbReference type="PANTHER" id="PTHR43543:SF1">
    <property type="entry name" value="MALONIC SEMIALDEHYDE REDUCTASE RUTE-RELATED"/>
    <property type="match status" value="1"/>
</dbReference>
<evidence type="ECO:0000259" key="6">
    <source>
        <dbReference type="Pfam" id="PF00881"/>
    </source>
</evidence>
<evidence type="ECO:0000313" key="7">
    <source>
        <dbReference type="EMBL" id="MFC7288343.1"/>
    </source>
</evidence>
<dbReference type="EMBL" id="JBHTBU010000001">
    <property type="protein sequence ID" value="MFC7288343.1"/>
    <property type="molecule type" value="Genomic_DNA"/>
</dbReference>
<gene>
    <name evidence="7" type="ORF">ACFQPC_09875</name>
</gene>
<dbReference type="CDD" id="cd02148">
    <property type="entry name" value="RutE-like"/>
    <property type="match status" value="1"/>
</dbReference>
<comment type="cofactor">
    <cofactor evidence="5">
        <name>FMN</name>
        <dbReference type="ChEBI" id="CHEBI:58210"/>
    </cofactor>
</comment>
<reference evidence="8" key="1">
    <citation type="journal article" date="2019" name="Int. J. Syst. Evol. Microbiol.">
        <title>The Global Catalogue of Microorganisms (GCM) 10K type strain sequencing project: providing services to taxonomists for standard genome sequencing and annotation.</title>
        <authorList>
            <consortium name="The Broad Institute Genomics Platform"/>
            <consortium name="The Broad Institute Genome Sequencing Center for Infectious Disease"/>
            <person name="Wu L."/>
            <person name="Ma J."/>
        </authorList>
    </citation>
    <scope>NUCLEOTIDE SEQUENCE [LARGE SCALE GENOMIC DNA]</scope>
    <source>
        <strain evidence="8">KACC 12508</strain>
    </source>
</reference>
<dbReference type="HAMAP" id="MF_01204">
    <property type="entry name" value="Oxidoreductase_RutE_HadB"/>
    <property type="match status" value="1"/>
</dbReference>
<keyword evidence="8" id="KW-1185">Reference proteome</keyword>
<dbReference type="InterPro" id="IPR029479">
    <property type="entry name" value="Nitroreductase"/>
</dbReference>
<protein>
    <recommendedName>
        <fullName evidence="5">Putative NADH dehydrogenase/NAD(P)H nitroreductase ACFQPC_09875</fullName>
        <ecNumber evidence="5">1.-.-.-</ecNumber>
    </recommendedName>
</protein>
<proteinExistence type="inferred from homology"/>
<keyword evidence="1 5" id="KW-0285">Flavoprotein</keyword>
<keyword evidence="2 5" id="KW-0288">FMN</keyword>
<evidence type="ECO:0000256" key="4">
    <source>
        <dbReference type="ARBA" id="ARBA00023002"/>
    </source>
</evidence>
<dbReference type="GO" id="GO:0035527">
    <property type="term" value="F:3-hydroxypropionate dehydrogenase (NADP+) activity"/>
    <property type="evidence" value="ECO:0007669"/>
    <property type="project" value="UniProtKB-EC"/>
</dbReference>
<dbReference type="Gene3D" id="3.40.109.10">
    <property type="entry name" value="NADH Oxidase"/>
    <property type="match status" value="1"/>
</dbReference>
<dbReference type="SUPFAM" id="SSF55469">
    <property type="entry name" value="FMN-dependent nitroreductase-like"/>
    <property type="match status" value="1"/>
</dbReference>
<comment type="similarity">
    <text evidence="5">Belongs to the nitroreductase family. HadB/RutE subfamily.</text>
</comment>
<feature type="domain" description="Nitroreductase" evidence="6">
    <location>
        <begin position="32"/>
        <end position="182"/>
    </location>
</feature>
<dbReference type="InterPro" id="IPR023936">
    <property type="entry name" value="RutE-like"/>
</dbReference>
<evidence type="ECO:0000256" key="2">
    <source>
        <dbReference type="ARBA" id="ARBA00022643"/>
    </source>
</evidence>
<dbReference type="InterPro" id="IPR000415">
    <property type="entry name" value="Nitroreductase-like"/>
</dbReference>
<sequence length="205" mass="22498">MSFENLKMEVAMLNQEALDTLFTKAHTNTVWTDKPVTNGQLREIYELMKWAPTSMNSQPARIAFIKSPEAKAKLAACVSAGNVQKVLTAPITAIIGMDMAFPRKMPQLFPHMDAQALFAANEKLTEETAFRNSSLQGAYFIMAARAIGLDCGPMSGFDAAKVNEAFFVGTKVQANFICSIGYGDHEKIKPRLPRLTFEAACAIVL</sequence>
<dbReference type="PANTHER" id="PTHR43543">
    <property type="entry name" value="MALONIC SEMIALDEHYDE REDUCTASE RUTE-RELATED"/>
    <property type="match status" value="1"/>
</dbReference>
<evidence type="ECO:0000256" key="3">
    <source>
        <dbReference type="ARBA" id="ARBA00022857"/>
    </source>
</evidence>
<keyword evidence="3 5" id="KW-0521">NADP</keyword>
<accession>A0ABW2IBQ3</accession>
<dbReference type="RefSeq" id="WP_382271683.1">
    <property type="nucleotide sequence ID" value="NZ_JBHTBU010000001.1"/>
</dbReference>
<keyword evidence="4 5" id="KW-0560">Oxidoreductase</keyword>
<evidence type="ECO:0000256" key="5">
    <source>
        <dbReference type="HAMAP-Rule" id="MF_01204"/>
    </source>
</evidence>
<evidence type="ECO:0000313" key="8">
    <source>
        <dbReference type="Proteomes" id="UP001596542"/>
    </source>
</evidence>
<keyword evidence="5" id="KW-0520">NAD</keyword>